<dbReference type="InterPro" id="IPR051910">
    <property type="entry name" value="ComF/GntX_DNA_util-trans"/>
</dbReference>
<dbReference type="Proteomes" id="UP000287609">
    <property type="component" value="Unassembled WGS sequence"/>
</dbReference>
<dbReference type="SUPFAM" id="SSF53271">
    <property type="entry name" value="PRTase-like"/>
    <property type="match status" value="1"/>
</dbReference>
<name>A0A430FSN9_9BIFI</name>
<dbReference type="InterPro" id="IPR000836">
    <property type="entry name" value="PRTase_dom"/>
</dbReference>
<dbReference type="GO" id="GO:0016740">
    <property type="term" value="F:transferase activity"/>
    <property type="evidence" value="ECO:0007669"/>
    <property type="project" value="UniProtKB-KW"/>
</dbReference>
<gene>
    <name evidence="2" type="ORF">D2E26_0438</name>
</gene>
<keyword evidence="3" id="KW-1185">Reference proteome</keyword>
<sequence>MTGRLTRLLKTGCAMRDLLLPRACAGCAAPDEVLCDHCSTLLHQPQAIAMPLQRFGYALSCGLYQAHIRQAILQWKDHSDEECDRPFAQALIDAAAYIQLDKCINEYCAAQGINKILIVPAPSSAASLHERGRVHLKPLAHALAQALAQPLLQQLSEPLPQQLTQQFPQQSPQAHKNAEQVPVEVCMALSMHRQRIKAVQTQSASSRSERVQHSIRMNERQLARGVEAHAAVAAILLDDIVTTGATMRQCTRVLAHHGIDVLTGLCLAYTPSNTDTPSGTQQK</sequence>
<dbReference type="CDD" id="cd06223">
    <property type="entry name" value="PRTases_typeI"/>
    <property type="match status" value="1"/>
</dbReference>
<keyword evidence="2" id="KW-0808">Transferase</keyword>
<protein>
    <submittedName>
        <fullName evidence="2">Phosphoribosyl transferase</fullName>
    </submittedName>
</protein>
<accession>A0A430FSN9</accession>
<evidence type="ECO:0000313" key="2">
    <source>
        <dbReference type="EMBL" id="RSX55875.1"/>
    </source>
</evidence>
<dbReference type="InterPro" id="IPR029057">
    <property type="entry name" value="PRTase-like"/>
</dbReference>
<comment type="caution">
    <text evidence="2">The sequence shown here is derived from an EMBL/GenBank/DDBJ whole genome shotgun (WGS) entry which is preliminary data.</text>
</comment>
<dbReference type="PANTHER" id="PTHR47505:SF1">
    <property type="entry name" value="DNA UTILIZATION PROTEIN YHGH"/>
    <property type="match status" value="1"/>
</dbReference>
<comment type="similarity">
    <text evidence="1">Belongs to the ComF/GntX family.</text>
</comment>
<dbReference type="EMBL" id="QXGM01000001">
    <property type="protein sequence ID" value="RSX55875.1"/>
    <property type="molecule type" value="Genomic_DNA"/>
</dbReference>
<evidence type="ECO:0000256" key="1">
    <source>
        <dbReference type="ARBA" id="ARBA00008007"/>
    </source>
</evidence>
<reference evidence="2 3" key="1">
    <citation type="submission" date="2018-09" db="EMBL/GenBank/DDBJ databases">
        <title>Characterization of the phylogenetic diversity of five novel species belonging to the genus Bifidobacterium.</title>
        <authorList>
            <person name="Lugli G.A."/>
            <person name="Duranti S."/>
            <person name="Milani C."/>
        </authorList>
    </citation>
    <scope>NUCLEOTIDE SEQUENCE [LARGE SCALE GENOMIC DNA]</scope>
    <source>
        <strain evidence="2 3">2036B</strain>
    </source>
</reference>
<proteinExistence type="inferred from homology"/>
<evidence type="ECO:0000313" key="3">
    <source>
        <dbReference type="Proteomes" id="UP000287609"/>
    </source>
</evidence>
<organism evidence="2 3">
    <name type="scientific">Bifidobacterium dolichotidis</name>
    <dbReference type="NCBI Taxonomy" id="2306976"/>
    <lineage>
        <taxon>Bacteria</taxon>
        <taxon>Bacillati</taxon>
        <taxon>Actinomycetota</taxon>
        <taxon>Actinomycetes</taxon>
        <taxon>Bifidobacteriales</taxon>
        <taxon>Bifidobacteriaceae</taxon>
        <taxon>Bifidobacterium</taxon>
    </lineage>
</organism>
<dbReference type="Gene3D" id="3.40.50.2020">
    <property type="match status" value="1"/>
</dbReference>
<dbReference type="AlphaFoldDB" id="A0A430FSN9"/>
<dbReference type="PANTHER" id="PTHR47505">
    <property type="entry name" value="DNA UTILIZATION PROTEIN YHGH"/>
    <property type="match status" value="1"/>
</dbReference>